<dbReference type="Pfam" id="PF23571">
    <property type="entry name" value="GH3_M"/>
    <property type="match status" value="1"/>
</dbReference>
<dbReference type="InterPro" id="IPR055377">
    <property type="entry name" value="GH3_M"/>
</dbReference>
<proteinExistence type="predicted"/>
<protein>
    <recommendedName>
        <fullName evidence="5">GH3 auxin-responsive promoter</fullName>
    </recommendedName>
</protein>
<gene>
    <name evidence="3" type="ORF">MBBAR_6c00210</name>
</gene>
<dbReference type="GO" id="GO:0016881">
    <property type="term" value="F:acid-amino acid ligase activity"/>
    <property type="evidence" value="ECO:0007669"/>
    <property type="project" value="TreeGrafter"/>
</dbReference>
<evidence type="ECO:0000313" key="3">
    <source>
        <dbReference type="EMBL" id="OQD58911.1"/>
    </source>
</evidence>
<dbReference type="Pfam" id="PF23572">
    <property type="entry name" value="GH3_C"/>
    <property type="match status" value="1"/>
</dbReference>
<name>A0A1V6N2K6_METAZ</name>
<feature type="domain" description="GH3 middle" evidence="1">
    <location>
        <begin position="353"/>
        <end position="422"/>
    </location>
</feature>
<dbReference type="RefSeq" id="WP_080459976.1">
    <property type="nucleotide sequence ID" value="NZ_JXMW01000006.1"/>
</dbReference>
<feature type="domain" description="GH3 C-terminal" evidence="2">
    <location>
        <begin position="440"/>
        <end position="550"/>
    </location>
</feature>
<dbReference type="GO" id="GO:0005737">
    <property type="term" value="C:cytoplasm"/>
    <property type="evidence" value="ECO:0007669"/>
    <property type="project" value="TreeGrafter"/>
</dbReference>
<dbReference type="EMBL" id="JXMW01000006">
    <property type="protein sequence ID" value="OQD58911.1"/>
    <property type="molecule type" value="Genomic_DNA"/>
</dbReference>
<evidence type="ECO:0000259" key="1">
    <source>
        <dbReference type="Pfam" id="PF23571"/>
    </source>
</evidence>
<accession>A0A1V6N2K6</accession>
<evidence type="ECO:0008006" key="5">
    <source>
        <dbReference type="Google" id="ProtNLM"/>
    </source>
</evidence>
<evidence type="ECO:0000259" key="2">
    <source>
        <dbReference type="Pfam" id="PF23572"/>
    </source>
</evidence>
<sequence>MDISKLTPAGQKNLNDISEGKSIYENLLIMTNNPMEHNEKFLMQLLEDNKNTVYGKKYGFGKIKSISDYQSKVPITEYDDYIEYIIPMSEDGVKNLITSYEVDHYSKSSGTLGNPKKIPLSVNAQKIMYEYTLLYTMAMISSEIGINWVDSRALNLVELSIETLKSGATYGALSAKFMLNFKEVLPLIYTSPFEAFFPEIDTNTRYLHSRFALMDKNINMGQAAFYNFFLEIIRYIESNWELLVRDIENGTIDESIKMSNEVRKKVLEKINPLPDRANEFREIFKDGFDKPIIPIIWPNMSFLVGIGTGGFSNYTKKIREIYGGNNFKFCLMGLSASEGNFSVPYELENPNSLLLPDSIFYEFRPVHDDNMDNILTLDQLKEGEDYELIITNLSGFYRYRMQDVIRVTGKYNNMPTIQFLYRLNQTVNLAGEKTTEMVLSNTLQRAEEKFNFDLVEFSIYPDSDASPPKYVFLIEALNIPENVKKEDIKNFIEEDLSKSNPSFGDKIKKRILGKIELDYLQEETHLLYRDLMIMKGISSAQLKPPRVIVNEVQRKFFFALTE</sequence>
<dbReference type="AlphaFoldDB" id="A0A1V6N2K6"/>
<dbReference type="InterPro" id="IPR055378">
    <property type="entry name" value="GH3_C"/>
</dbReference>
<dbReference type="PANTHER" id="PTHR31901">
    <property type="entry name" value="GH3 DOMAIN-CONTAINING PROTEIN"/>
    <property type="match status" value="1"/>
</dbReference>
<dbReference type="PANTHER" id="PTHR31901:SF9">
    <property type="entry name" value="GH3 DOMAIN-CONTAINING PROTEIN"/>
    <property type="match status" value="1"/>
</dbReference>
<reference evidence="3 4" key="1">
    <citation type="submission" date="2014-12" db="EMBL/GenBank/DDBJ databases">
        <title>Genome sequence of Methanobrevibacter arboriphilicus DH1, DSM1125.</title>
        <authorList>
            <person name="Poehlein A."/>
            <person name="Thauer R.K."/>
            <person name="Seedorf H."/>
            <person name="Daniel R."/>
        </authorList>
    </citation>
    <scope>NUCLEOTIDE SEQUENCE [LARGE SCALE GENOMIC DNA]</scope>
    <source>
        <strain evidence="3 4">DH1</strain>
    </source>
</reference>
<comment type="caution">
    <text evidence="3">The sequence shown here is derived from an EMBL/GenBank/DDBJ whole genome shotgun (WGS) entry which is preliminary data.</text>
</comment>
<evidence type="ECO:0000313" key="4">
    <source>
        <dbReference type="Proteomes" id="UP000191661"/>
    </source>
</evidence>
<dbReference type="OrthoDB" id="75343at2157"/>
<dbReference type="Proteomes" id="UP000191661">
    <property type="component" value="Unassembled WGS sequence"/>
</dbReference>
<keyword evidence="4" id="KW-1185">Reference proteome</keyword>
<dbReference type="InterPro" id="IPR004993">
    <property type="entry name" value="GH3"/>
</dbReference>
<dbReference type="Pfam" id="PF03321">
    <property type="entry name" value="GH3"/>
    <property type="match status" value="1"/>
</dbReference>
<organism evidence="3 4">
    <name type="scientific">Methanobrevibacter arboriphilus JCM 13429 = DSM 1125</name>
    <dbReference type="NCBI Taxonomy" id="1300164"/>
    <lineage>
        <taxon>Archaea</taxon>
        <taxon>Methanobacteriati</taxon>
        <taxon>Methanobacteriota</taxon>
        <taxon>Methanomada group</taxon>
        <taxon>Methanobacteria</taxon>
        <taxon>Methanobacteriales</taxon>
        <taxon>Methanobacteriaceae</taxon>
        <taxon>Methanobrevibacter</taxon>
    </lineage>
</organism>